<keyword evidence="2 7" id="KW-0812">Transmembrane</keyword>
<evidence type="ECO:0000256" key="7">
    <source>
        <dbReference type="SAM" id="Phobius"/>
    </source>
</evidence>
<dbReference type="InterPro" id="IPR039306">
    <property type="entry name" value="MYOB"/>
</dbReference>
<name>A0AAD7LL31_QUISA</name>
<keyword evidence="4 7" id="KW-0472">Membrane</keyword>
<feature type="region of interest" description="Disordered" evidence="6">
    <location>
        <begin position="446"/>
        <end position="471"/>
    </location>
</feature>
<sequence length="955" mass="108385">MATNKFATVLSRNTHKVVVILVYAVLEWVLIMLLLLNSLFSYLITKFAKCFGLKPPCPWCSTVDHILEPGQNRKFYRDILCDTHAAEVSKLGYCSNHRKLAETHIMCENCLASRPDHIDDTVGMTQRVAFLSWVSQNRLEFGERILRCSCCKESSSSKVCSPYLLLKHSWGGENYIQKGNLIVEAIEDEKDEDDIEHEAHDDEGVADEHQILSDIESFILREVGEDRSSSLSNLQCDEKEAEKYEKEGYFVIEEQDPSGTEIFGEDNSLEVINLHLEKYISCETNRLIPVELIDSSTITNLQTINLESDSQTERQLSVSEEKTLLMMDESSEKMIMEELESFDMNTVKFERSSVLNFKKLEEDLDLEPCGQSHSTQTARTLSNNCNNVEVDLKELHDTTSADHQHQSQEKVSSFTCTQEDKSSTSDDDAEIPNVFDEFVARNNLSDQSQAQEPGSSFPCMQEDKASTSDDDAEVPNAFDEFISQNNLSDQPQAEELGSSFQCIQKDQSSTSADDAEIPNAVDEFMVHNNLCLNHNENSNMLEEAILVEKKKEGLFHQLSGTEEDKVLDTPSSLDSLHYLHKKLMLFEKTESAEESLDGSVVSEVEGGDPSLTIERLKATLKAERKALSALYQELEEERSASAIAANQTMAMITRVQEEKAAMQMEALQYQRMMEEQSEYDQEALELLNDLMIKREKEKAELEKELEVSCKKVLDYEAKERIKTMRRMRDGSVRSRDSSSTCSNVRCTEELSIDLNSEARDEDNGFYIHQEEVNNNETTETVSNLEEMALDCVNNISALDESLAEYEEERLSILDQLKALEEKLITLGADDKHSPTSKTMGSLAKRLLPLLDAAENDTEQTIIYEEQVESESLEMQNSSISNLELDSKKLAIEEEVDHVYERLQALETDRDFLKNCMSSINKGDKGMDLLQEILQHLRDLKTVELRAKTMGDDPLW</sequence>
<dbReference type="Pfam" id="PF04576">
    <property type="entry name" value="Zein-binding"/>
    <property type="match status" value="1"/>
</dbReference>
<dbReference type="EMBL" id="JARAOO010000008">
    <property type="protein sequence ID" value="KAJ7960093.1"/>
    <property type="molecule type" value="Genomic_DNA"/>
</dbReference>
<gene>
    <name evidence="9" type="ORF">O6P43_020585</name>
</gene>
<evidence type="ECO:0000256" key="2">
    <source>
        <dbReference type="ARBA" id="ARBA00022692"/>
    </source>
</evidence>
<keyword evidence="10" id="KW-1185">Reference proteome</keyword>
<feature type="region of interest" description="Disordered" evidence="6">
    <location>
        <begin position="398"/>
        <end position="431"/>
    </location>
</feature>
<feature type="transmembrane region" description="Helical" evidence="7">
    <location>
        <begin position="20"/>
        <end position="44"/>
    </location>
</feature>
<feature type="domain" description="GTD-binding" evidence="8">
    <location>
        <begin position="611"/>
        <end position="709"/>
    </location>
</feature>
<protein>
    <submittedName>
        <fullName evidence="9">Myosin-binding protein 3</fullName>
    </submittedName>
</protein>
<dbReference type="Proteomes" id="UP001163823">
    <property type="component" value="Chromosome 8"/>
</dbReference>
<dbReference type="KEGG" id="qsa:O6P43_020585"/>
<dbReference type="PANTHER" id="PTHR31448">
    <property type="entry name" value="MYOSIN-BINDING PROTEIN 2"/>
    <property type="match status" value="1"/>
</dbReference>
<keyword evidence="5" id="KW-0175">Coiled coil</keyword>
<proteinExistence type="predicted"/>
<evidence type="ECO:0000256" key="3">
    <source>
        <dbReference type="ARBA" id="ARBA00022989"/>
    </source>
</evidence>
<feature type="coiled-coil region" evidence="5">
    <location>
        <begin position="613"/>
        <end position="640"/>
    </location>
</feature>
<evidence type="ECO:0000256" key="5">
    <source>
        <dbReference type="SAM" id="Coils"/>
    </source>
</evidence>
<accession>A0AAD7LL31</accession>
<feature type="coiled-coil region" evidence="5">
    <location>
        <begin position="767"/>
        <end position="822"/>
    </location>
</feature>
<evidence type="ECO:0000256" key="6">
    <source>
        <dbReference type="SAM" id="MobiDB-lite"/>
    </source>
</evidence>
<evidence type="ECO:0000259" key="8">
    <source>
        <dbReference type="PROSITE" id="PS51775"/>
    </source>
</evidence>
<comment type="caution">
    <text evidence="9">The sequence shown here is derived from an EMBL/GenBank/DDBJ whole genome shotgun (WGS) entry which is preliminary data.</text>
</comment>
<feature type="compositionally biased region" description="Basic and acidic residues" evidence="6">
    <location>
        <begin position="398"/>
        <end position="408"/>
    </location>
</feature>
<dbReference type="PANTHER" id="PTHR31448:SF34">
    <property type="entry name" value="MYOSIN-BINDING PROTEIN 3"/>
    <property type="match status" value="1"/>
</dbReference>
<organism evidence="9 10">
    <name type="scientific">Quillaja saponaria</name>
    <name type="common">Soap bark tree</name>
    <dbReference type="NCBI Taxonomy" id="32244"/>
    <lineage>
        <taxon>Eukaryota</taxon>
        <taxon>Viridiplantae</taxon>
        <taxon>Streptophyta</taxon>
        <taxon>Embryophyta</taxon>
        <taxon>Tracheophyta</taxon>
        <taxon>Spermatophyta</taxon>
        <taxon>Magnoliopsida</taxon>
        <taxon>eudicotyledons</taxon>
        <taxon>Gunneridae</taxon>
        <taxon>Pentapetalae</taxon>
        <taxon>rosids</taxon>
        <taxon>fabids</taxon>
        <taxon>Fabales</taxon>
        <taxon>Quillajaceae</taxon>
        <taxon>Quillaja</taxon>
    </lineage>
</organism>
<feature type="coiled-coil region" evidence="5">
    <location>
        <begin position="684"/>
        <end position="718"/>
    </location>
</feature>
<dbReference type="PROSITE" id="PS51775">
    <property type="entry name" value="GTD_BINDING"/>
    <property type="match status" value="1"/>
</dbReference>
<evidence type="ECO:0000256" key="1">
    <source>
        <dbReference type="ARBA" id="ARBA00004167"/>
    </source>
</evidence>
<evidence type="ECO:0000313" key="9">
    <source>
        <dbReference type="EMBL" id="KAJ7960093.1"/>
    </source>
</evidence>
<keyword evidence="3 7" id="KW-1133">Transmembrane helix</keyword>
<dbReference type="GO" id="GO:0016020">
    <property type="term" value="C:membrane"/>
    <property type="evidence" value="ECO:0007669"/>
    <property type="project" value="UniProtKB-SubCell"/>
</dbReference>
<comment type="subcellular location">
    <subcellularLocation>
        <location evidence="1">Membrane</location>
        <topology evidence="1">Single-pass membrane protein</topology>
    </subcellularLocation>
</comment>
<evidence type="ECO:0000313" key="10">
    <source>
        <dbReference type="Proteomes" id="UP001163823"/>
    </source>
</evidence>
<evidence type="ECO:0000256" key="4">
    <source>
        <dbReference type="ARBA" id="ARBA00023136"/>
    </source>
</evidence>
<dbReference type="GO" id="GO:0080115">
    <property type="term" value="F:myosin XI tail binding"/>
    <property type="evidence" value="ECO:0007669"/>
    <property type="project" value="UniProtKB-ARBA"/>
</dbReference>
<dbReference type="AlphaFoldDB" id="A0AAD7LL31"/>
<dbReference type="InterPro" id="IPR007656">
    <property type="entry name" value="GTD-bd"/>
</dbReference>
<reference evidence="9" key="1">
    <citation type="journal article" date="2023" name="Science">
        <title>Elucidation of the pathway for biosynthesis of saponin adjuvants from the soapbark tree.</title>
        <authorList>
            <person name="Reed J."/>
            <person name="Orme A."/>
            <person name="El-Demerdash A."/>
            <person name="Owen C."/>
            <person name="Martin L.B.B."/>
            <person name="Misra R.C."/>
            <person name="Kikuchi S."/>
            <person name="Rejzek M."/>
            <person name="Martin A.C."/>
            <person name="Harkess A."/>
            <person name="Leebens-Mack J."/>
            <person name="Louveau T."/>
            <person name="Stephenson M.J."/>
            <person name="Osbourn A."/>
        </authorList>
    </citation>
    <scope>NUCLEOTIDE SEQUENCE</scope>
    <source>
        <strain evidence="9">S10</strain>
    </source>
</reference>